<gene>
    <name evidence="1" type="ORF">ACFQ0I_15780</name>
</gene>
<accession>A0ABW3BXK5</accession>
<proteinExistence type="predicted"/>
<evidence type="ECO:0000313" key="1">
    <source>
        <dbReference type="EMBL" id="MFD0837239.1"/>
    </source>
</evidence>
<name>A0ABW3BXK5_9FLAO</name>
<organism evidence="1 2">
    <name type="scientific">Mariniflexile aquimaris</name>
    <dbReference type="NCBI Taxonomy" id="881009"/>
    <lineage>
        <taxon>Bacteria</taxon>
        <taxon>Pseudomonadati</taxon>
        <taxon>Bacteroidota</taxon>
        <taxon>Flavobacteriia</taxon>
        <taxon>Flavobacteriales</taxon>
        <taxon>Flavobacteriaceae</taxon>
        <taxon>Mariniflexile</taxon>
    </lineage>
</organism>
<sequence length="222" mass="25530">MKYHIIINAVKLVESLNDAWNATDYLQLLNAFGFEDTANLKPEEIEEMLFMAISDFEPEEAATIVLKYKLSEFLNDNQIDQISNDMLIDKISEEYADISLHHQLFNINQLLHKAYNGKFPKAKATIVDFEIQPNENITKEIVLKAFNATLTRSNVIKRLFANAIAGNESFDEAESIIWDLKSTGANSYTLTTSEYWMSKDEFEQAEFDAEVVEYEEDEDDND</sequence>
<reference evidence="2" key="1">
    <citation type="journal article" date="2019" name="Int. J. Syst. Evol. Microbiol.">
        <title>The Global Catalogue of Microorganisms (GCM) 10K type strain sequencing project: providing services to taxonomists for standard genome sequencing and annotation.</title>
        <authorList>
            <consortium name="The Broad Institute Genomics Platform"/>
            <consortium name="The Broad Institute Genome Sequencing Center for Infectious Disease"/>
            <person name="Wu L."/>
            <person name="Ma J."/>
        </authorList>
    </citation>
    <scope>NUCLEOTIDE SEQUENCE [LARGE SCALE GENOMIC DNA]</scope>
    <source>
        <strain evidence="2">CCUG 60529</strain>
    </source>
</reference>
<evidence type="ECO:0000313" key="2">
    <source>
        <dbReference type="Proteomes" id="UP001597011"/>
    </source>
</evidence>
<protein>
    <submittedName>
        <fullName evidence="1">Uncharacterized protein</fullName>
    </submittedName>
</protein>
<keyword evidence="2" id="KW-1185">Reference proteome</keyword>
<comment type="caution">
    <text evidence="1">The sequence shown here is derived from an EMBL/GenBank/DDBJ whole genome shotgun (WGS) entry which is preliminary data.</text>
</comment>
<dbReference type="RefSeq" id="WP_379943924.1">
    <property type="nucleotide sequence ID" value="NZ_JBHTIB010000020.1"/>
</dbReference>
<dbReference type="EMBL" id="JBHTIB010000020">
    <property type="protein sequence ID" value="MFD0837239.1"/>
    <property type="molecule type" value="Genomic_DNA"/>
</dbReference>
<dbReference type="Proteomes" id="UP001597011">
    <property type="component" value="Unassembled WGS sequence"/>
</dbReference>